<dbReference type="InterPro" id="IPR001619">
    <property type="entry name" value="Sec1-like"/>
</dbReference>
<comment type="similarity">
    <text evidence="1">Belongs to the STXBP/unc-18/SEC1 family.</text>
</comment>
<dbReference type="AlphaFoldDB" id="A0A1U7LK99"/>
<dbReference type="GO" id="GO:0016192">
    <property type="term" value="P:vesicle-mediated transport"/>
    <property type="evidence" value="ECO:0007669"/>
    <property type="project" value="InterPro"/>
</dbReference>
<dbReference type="InterPro" id="IPR027482">
    <property type="entry name" value="Sec1-like_dom2"/>
</dbReference>
<dbReference type="SUPFAM" id="SSF56815">
    <property type="entry name" value="Sec1/munc18-like (SM) proteins"/>
    <property type="match status" value="1"/>
</dbReference>
<feature type="compositionally biased region" description="Polar residues" evidence="2">
    <location>
        <begin position="644"/>
        <end position="654"/>
    </location>
</feature>
<evidence type="ECO:0000313" key="3">
    <source>
        <dbReference type="EMBL" id="OLL23058.1"/>
    </source>
</evidence>
<gene>
    <name evidence="3" type="ORF">NEOLI_003276</name>
</gene>
<dbReference type="Gene3D" id="1.25.40.60">
    <property type="match status" value="1"/>
</dbReference>
<dbReference type="Proteomes" id="UP000186594">
    <property type="component" value="Unassembled WGS sequence"/>
</dbReference>
<evidence type="ECO:0000313" key="4">
    <source>
        <dbReference type="Proteomes" id="UP000186594"/>
    </source>
</evidence>
<sequence length="698" mass="78499">MQGLLQLVQSPLIATRPSRYCALSATAATVLVVDRHTTDIINCVVPLLDLYDENIATVEHVEDQRAGDANFEAIYFVTPRPHIVDCVIADFNRPKPLYAAAHLFFISALDDKLFDRLTASKAKPFLRCLTEIFVDFFPVESHLFSFRENHSFYTLYNPDCRSILDKEVARIANRLLSVCVTLGENPVIRHYRPLHVTRESKTISYKIAALLQAHLDEHVKLNEHWPPAGSRGRAVLFVLDRSVDPVAPLLHEFTFQAMVNDLLNIHDGKKYSYTLKGPNGPEEKTSVFDEKDKIWTDIRHLHMREAIDRLMADFNNFCAENTNFTAKDKATNLNDMRDMLAELPQFQETRDQFSLHLSMSQESMNLFEQKKLPVVGMFEQDCATGLDTNGKTPHGLVEQIIELLDDPALSQRDKLRLLMLHTTHRNGIIEDDLSKMIQHAGLSNIDTQILRNLDLLGVPTIKKWGDKSKRSPQKRNKSTEEDAYELSRFQPVLKSVLEDHIRGHLDVEMFPYIKEAPQENSGVVTGGSLRSARPTWAKSRTSTHEARPRMIVFMAGGAVYSESRACYDISKAHGRDVFFGSNEMLTPESFLHRLGKSRAPRASLNLPCDQPILRPAALTILPPPKHPEPSYKPPVLPQPASAASPPTLQSQNTGSSASSSKSKGLGFHRSKSKNGSVDANADGQDADKKKHKKFGLFK</sequence>
<protein>
    <submittedName>
        <fullName evidence="3">Protein transport protein sec1</fullName>
    </submittedName>
</protein>
<dbReference type="Pfam" id="PF00995">
    <property type="entry name" value="Sec1"/>
    <property type="match status" value="1"/>
</dbReference>
<dbReference type="GO" id="GO:0005628">
    <property type="term" value="C:prospore membrane"/>
    <property type="evidence" value="ECO:0007669"/>
    <property type="project" value="EnsemblFungi"/>
</dbReference>
<organism evidence="3 4">
    <name type="scientific">Neolecta irregularis (strain DAH-3)</name>
    <dbReference type="NCBI Taxonomy" id="1198029"/>
    <lineage>
        <taxon>Eukaryota</taxon>
        <taxon>Fungi</taxon>
        <taxon>Dikarya</taxon>
        <taxon>Ascomycota</taxon>
        <taxon>Taphrinomycotina</taxon>
        <taxon>Neolectales</taxon>
        <taxon>Neolectaceae</taxon>
        <taxon>Neolecta</taxon>
    </lineage>
</organism>
<dbReference type="OrthoDB" id="2228at2759"/>
<name>A0A1U7LK99_NEOID</name>
<accession>A0A1U7LK99</accession>
<reference evidence="3 4" key="1">
    <citation type="submission" date="2016-04" db="EMBL/GenBank/DDBJ databases">
        <title>Evolutionary innovation and constraint leading to complex multicellularity in the Ascomycota.</title>
        <authorList>
            <person name="Cisse O."/>
            <person name="Nguyen A."/>
            <person name="Hewitt D.A."/>
            <person name="Jedd G."/>
            <person name="Stajich J.E."/>
        </authorList>
    </citation>
    <scope>NUCLEOTIDE SEQUENCE [LARGE SCALE GENOMIC DNA]</scope>
    <source>
        <strain evidence="3 4">DAH-3</strain>
    </source>
</reference>
<feature type="region of interest" description="Disordered" evidence="2">
    <location>
        <begin position="619"/>
        <end position="698"/>
    </location>
</feature>
<proteinExistence type="inferred from homology"/>
<dbReference type="STRING" id="1198029.A0A1U7LK99"/>
<keyword evidence="4" id="KW-1185">Reference proteome</keyword>
<dbReference type="OMA" id="PFTRPHT"/>
<evidence type="ECO:0000256" key="2">
    <source>
        <dbReference type="SAM" id="MobiDB-lite"/>
    </source>
</evidence>
<comment type="caution">
    <text evidence="3">The sequence shown here is derived from an EMBL/GenBank/DDBJ whole genome shotgun (WGS) entry which is preliminary data.</text>
</comment>
<dbReference type="InterPro" id="IPR043127">
    <property type="entry name" value="Sec-1-like_dom3a"/>
</dbReference>
<dbReference type="PIRSF" id="PIRSF005715">
    <property type="entry name" value="VPS45_Sec1"/>
    <property type="match status" value="1"/>
</dbReference>
<dbReference type="Gene3D" id="3.40.50.2060">
    <property type="match status" value="1"/>
</dbReference>
<dbReference type="InterPro" id="IPR043154">
    <property type="entry name" value="Sec-1-like_dom1"/>
</dbReference>
<dbReference type="PANTHER" id="PTHR11679">
    <property type="entry name" value="VESICLE PROTEIN SORTING-ASSOCIATED"/>
    <property type="match status" value="1"/>
</dbReference>
<evidence type="ECO:0000256" key="1">
    <source>
        <dbReference type="ARBA" id="ARBA00009884"/>
    </source>
</evidence>
<feature type="compositionally biased region" description="Basic residues" evidence="2">
    <location>
        <begin position="689"/>
        <end position="698"/>
    </location>
</feature>
<dbReference type="Gene3D" id="3.90.830.10">
    <property type="entry name" value="Syntaxin Binding Protein 1, Chain A, domain 2"/>
    <property type="match status" value="1"/>
</dbReference>
<dbReference type="EMBL" id="LXFE01002335">
    <property type="protein sequence ID" value="OLL23058.1"/>
    <property type="molecule type" value="Genomic_DNA"/>
</dbReference>
<dbReference type="InterPro" id="IPR036045">
    <property type="entry name" value="Sec1-like_sf"/>
</dbReference>
<dbReference type="Gene3D" id="3.40.50.1910">
    <property type="match status" value="1"/>
</dbReference>